<accession>A0A4R2D294</accession>
<dbReference type="RefSeq" id="WP_133033236.1">
    <property type="nucleotide sequence ID" value="NZ_BAABEI010000012.1"/>
</dbReference>
<reference evidence="2 3" key="1">
    <citation type="submission" date="2019-03" db="EMBL/GenBank/DDBJ databases">
        <title>Genomic Encyclopedia of Type Strains, Phase IV (KMG-IV): sequencing the most valuable type-strain genomes for metagenomic binning, comparative biology and taxonomic classification.</title>
        <authorList>
            <person name="Goeker M."/>
        </authorList>
    </citation>
    <scope>NUCLEOTIDE SEQUENCE [LARGE SCALE GENOMIC DNA]</scope>
    <source>
        <strain evidence="2 3">DSM 18401</strain>
    </source>
</reference>
<dbReference type="GO" id="GO:0003676">
    <property type="term" value="F:nucleic acid binding"/>
    <property type="evidence" value="ECO:0007669"/>
    <property type="project" value="InterPro"/>
</dbReference>
<organism evidence="2 3">
    <name type="scientific">Shinella granuli</name>
    <dbReference type="NCBI Taxonomy" id="323621"/>
    <lineage>
        <taxon>Bacteria</taxon>
        <taxon>Pseudomonadati</taxon>
        <taxon>Pseudomonadota</taxon>
        <taxon>Alphaproteobacteria</taxon>
        <taxon>Hyphomicrobiales</taxon>
        <taxon>Rhizobiaceae</taxon>
        <taxon>Shinella</taxon>
    </lineage>
</organism>
<proteinExistence type="predicted"/>
<gene>
    <name evidence="2" type="ORF">EV665_102276</name>
</gene>
<dbReference type="AlphaFoldDB" id="A0A4R2D294"/>
<evidence type="ECO:0000313" key="3">
    <source>
        <dbReference type="Proteomes" id="UP000295351"/>
    </source>
</evidence>
<dbReference type="Pfam" id="PF00903">
    <property type="entry name" value="Glyoxalase"/>
    <property type="match status" value="1"/>
</dbReference>
<dbReference type="InterPro" id="IPR004360">
    <property type="entry name" value="Glyas_Fos-R_dOase_dom"/>
</dbReference>
<keyword evidence="3" id="KW-1185">Reference proteome</keyword>
<dbReference type="Proteomes" id="UP000295351">
    <property type="component" value="Unassembled WGS sequence"/>
</dbReference>
<evidence type="ECO:0000313" key="2">
    <source>
        <dbReference type="EMBL" id="TCN47756.1"/>
    </source>
</evidence>
<feature type="domain" description="Glyoxalase/fosfomycin resistance/dioxygenase" evidence="1">
    <location>
        <begin position="96"/>
        <end position="209"/>
    </location>
</feature>
<dbReference type="InterPro" id="IPR002052">
    <property type="entry name" value="DNA_methylase_N6_adenine_CS"/>
</dbReference>
<dbReference type="EMBL" id="SLVX01000002">
    <property type="protein sequence ID" value="TCN47756.1"/>
    <property type="molecule type" value="Genomic_DNA"/>
</dbReference>
<name>A0A4R2D294_SHIGR</name>
<dbReference type="InterPro" id="IPR029068">
    <property type="entry name" value="Glyas_Bleomycin-R_OHBP_Dase"/>
</dbReference>
<dbReference type="PROSITE" id="PS00092">
    <property type="entry name" value="N6_MTASE"/>
    <property type="match status" value="1"/>
</dbReference>
<sequence length="215" mass="23902">MPNLENLRKQAKQYLRWHRERHHPVAAIIRAALPRFRHLNDGEVLDAPFSLADAQALVARQNGFPDWPALRTGAPTMHSTTENMPQGPILSGAEPVLYVTDFAASLAFFTEKLGFSVDFAYGDPPFYGVVARDRARLCLRLVREPVFLGDIRRREDLLSASITLDSAAAIKTLFLTYQAAGVTFHSTLMTQPWGARTFILLDPDGNLILFAAPGE</sequence>
<dbReference type="GO" id="GO:0032259">
    <property type="term" value="P:methylation"/>
    <property type="evidence" value="ECO:0007669"/>
    <property type="project" value="InterPro"/>
</dbReference>
<evidence type="ECO:0000259" key="1">
    <source>
        <dbReference type="Pfam" id="PF00903"/>
    </source>
</evidence>
<dbReference type="GO" id="GO:0008168">
    <property type="term" value="F:methyltransferase activity"/>
    <property type="evidence" value="ECO:0007669"/>
    <property type="project" value="InterPro"/>
</dbReference>
<protein>
    <submittedName>
        <fullName evidence="2">Putative glyoxalase superfamily protein PhnB</fullName>
    </submittedName>
</protein>
<dbReference type="SUPFAM" id="SSF54593">
    <property type="entry name" value="Glyoxalase/Bleomycin resistance protein/Dihydroxybiphenyl dioxygenase"/>
    <property type="match status" value="1"/>
</dbReference>
<dbReference type="Gene3D" id="3.10.180.10">
    <property type="entry name" value="2,3-Dihydroxybiphenyl 1,2-Dioxygenase, domain 1"/>
    <property type="match status" value="1"/>
</dbReference>
<comment type="caution">
    <text evidence="2">The sequence shown here is derived from an EMBL/GenBank/DDBJ whole genome shotgun (WGS) entry which is preliminary data.</text>
</comment>